<gene>
    <name evidence="2" type="ORF">D5R95_00400</name>
</gene>
<keyword evidence="2" id="KW-0813">Transport</keyword>
<protein>
    <submittedName>
        <fullName evidence="2">Potassium channel protein</fullName>
    </submittedName>
</protein>
<dbReference type="Proteomes" id="UP000284763">
    <property type="component" value="Unassembled WGS sequence"/>
</dbReference>
<sequence length="252" mass="28230">TAIRRQNEWIYNPGHDTRILKNDVLFARGHGEGVPLFSEMASNEKPIPRNMMHTNKLADLEMAVDIIVEMKNIAELSVGLAYSALLFDNEDIAYEVKSIESQMEIMKSNLEHWVLKTAKHVKDVNQLRGLLHLGNASLKISNAAYGIADTVIRDIELHPVITLAIRNSDEIISKLKVEECSSLVGRSLSELKIETETGMYILAVKKGNKWIYRPSSKTIIHADDLLIAKGSRIGEQVFFDLCSCPIKSKKCG</sequence>
<feature type="non-terminal residue" evidence="2">
    <location>
        <position position="1"/>
    </location>
</feature>
<dbReference type="InterPro" id="IPR038078">
    <property type="entry name" value="PhoU-like_sf"/>
</dbReference>
<dbReference type="EMBL" id="QZAB01000033">
    <property type="protein sequence ID" value="RQD92468.1"/>
    <property type="molecule type" value="Genomic_DNA"/>
</dbReference>
<keyword evidence="2" id="KW-0406">Ion transport</keyword>
<evidence type="ECO:0000259" key="1">
    <source>
        <dbReference type="PROSITE" id="PS51202"/>
    </source>
</evidence>
<dbReference type="InterPro" id="IPR036721">
    <property type="entry name" value="RCK_C_sf"/>
</dbReference>
<dbReference type="PANTHER" id="PTHR30445">
    <property type="entry name" value="K(+)_H(+) ANTIPORTER SUBUNIT KHTT"/>
    <property type="match status" value="1"/>
</dbReference>
<dbReference type="PANTHER" id="PTHR30445:SF8">
    <property type="entry name" value="K(+)_H(+) ANTIPORTER SUBUNIT KHTT"/>
    <property type="match status" value="1"/>
</dbReference>
<dbReference type="Gene3D" id="1.20.58.220">
    <property type="entry name" value="Phosphate transport system protein phou homolog 2, domain 2"/>
    <property type="match status" value="1"/>
</dbReference>
<dbReference type="SUPFAM" id="SSF109755">
    <property type="entry name" value="PhoU-like"/>
    <property type="match status" value="1"/>
</dbReference>
<evidence type="ECO:0000313" key="2">
    <source>
        <dbReference type="EMBL" id="RQD92468.1"/>
    </source>
</evidence>
<reference evidence="2 3" key="1">
    <citation type="submission" date="2018-08" db="EMBL/GenBank/DDBJ databases">
        <title>The metabolism and importance of syntrophic acetate oxidation coupled to methane or sulfide production in haloalkaline environments.</title>
        <authorList>
            <person name="Timmers P.H.A."/>
            <person name="Vavourakis C.D."/>
            <person name="Sorokin D.Y."/>
            <person name="Sinninghe Damste J.S."/>
            <person name="Muyzer G."/>
            <person name="Stams A.J.M."/>
            <person name="Plugge C.M."/>
        </authorList>
    </citation>
    <scope>NUCLEOTIDE SEQUENCE [LARGE SCALE GENOMIC DNA]</scope>
    <source>
        <strain evidence="2">MSAO_Arc3</strain>
    </source>
</reference>
<feature type="domain" description="RCK C-terminal" evidence="1">
    <location>
        <begin position="158"/>
        <end position="244"/>
    </location>
</feature>
<dbReference type="GO" id="GO:0008324">
    <property type="term" value="F:monoatomic cation transmembrane transporter activity"/>
    <property type="evidence" value="ECO:0007669"/>
    <property type="project" value="InterPro"/>
</dbReference>
<evidence type="ECO:0000313" key="3">
    <source>
        <dbReference type="Proteomes" id="UP000284763"/>
    </source>
</evidence>
<organism evidence="2 3">
    <name type="scientific">Methanosalsum natronophilum</name>
    <dbReference type="NCBI Taxonomy" id="768733"/>
    <lineage>
        <taxon>Archaea</taxon>
        <taxon>Methanobacteriati</taxon>
        <taxon>Methanobacteriota</taxon>
        <taxon>Stenosarchaea group</taxon>
        <taxon>Methanomicrobia</taxon>
        <taxon>Methanosarcinales</taxon>
        <taxon>Methanosarcinaceae</taxon>
        <taxon>Methanosalsum</taxon>
    </lineage>
</organism>
<dbReference type="Pfam" id="PF02080">
    <property type="entry name" value="TrkA_C"/>
    <property type="match status" value="1"/>
</dbReference>
<name>A0A424Z4N7_9EURY</name>
<dbReference type="GO" id="GO:0006813">
    <property type="term" value="P:potassium ion transport"/>
    <property type="evidence" value="ECO:0007669"/>
    <property type="project" value="InterPro"/>
</dbReference>
<dbReference type="AlphaFoldDB" id="A0A424Z4N7"/>
<dbReference type="InterPro" id="IPR006037">
    <property type="entry name" value="RCK_C"/>
</dbReference>
<comment type="caution">
    <text evidence="2">The sequence shown here is derived from an EMBL/GenBank/DDBJ whole genome shotgun (WGS) entry which is preliminary data.</text>
</comment>
<accession>A0A424Z4N7</accession>
<dbReference type="SUPFAM" id="SSF116726">
    <property type="entry name" value="TrkA C-terminal domain-like"/>
    <property type="match status" value="2"/>
</dbReference>
<keyword evidence="2" id="KW-0407">Ion channel</keyword>
<dbReference type="PROSITE" id="PS51202">
    <property type="entry name" value="RCK_C"/>
    <property type="match status" value="2"/>
</dbReference>
<dbReference type="InterPro" id="IPR050144">
    <property type="entry name" value="AAE_transporter"/>
</dbReference>
<proteinExistence type="predicted"/>
<dbReference type="Gene3D" id="3.30.70.1450">
    <property type="entry name" value="Regulator of K+ conductance, C-terminal domain"/>
    <property type="match status" value="2"/>
</dbReference>
<feature type="domain" description="RCK C-terminal" evidence="1">
    <location>
        <begin position="1"/>
        <end position="43"/>
    </location>
</feature>